<dbReference type="GO" id="GO:0005634">
    <property type="term" value="C:nucleus"/>
    <property type="evidence" value="ECO:0007669"/>
    <property type="project" value="UniProtKB-SubCell"/>
</dbReference>
<dbReference type="KEGG" id="nnu:104597134"/>
<dbReference type="Pfam" id="PF05699">
    <property type="entry name" value="Dimer_Tnp_hAT"/>
    <property type="match status" value="1"/>
</dbReference>
<accession>A0A1U8A4X0</accession>
<dbReference type="AlphaFoldDB" id="A0A1U8A4X0"/>
<evidence type="ECO:0000256" key="7">
    <source>
        <dbReference type="SAM" id="MobiDB-lite"/>
    </source>
</evidence>
<dbReference type="OrthoDB" id="1867294at2759"/>
<dbReference type="PROSITE" id="PS50808">
    <property type="entry name" value="ZF_BED"/>
    <property type="match status" value="1"/>
</dbReference>
<dbReference type="GO" id="GO:0003677">
    <property type="term" value="F:DNA binding"/>
    <property type="evidence" value="ECO:0007669"/>
    <property type="project" value="UniProtKB-KW"/>
</dbReference>
<feature type="compositionally biased region" description="Pro residues" evidence="7">
    <location>
        <begin position="176"/>
        <end position="185"/>
    </location>
</feature>
<feature type="region of interest" description="Disordered" evidence="7">
    <location>
        <begin position="767"/>
        <end position="790"/>
    </location>
</feature>
<dbReference type="SUPFAM" id="SSF53098">
    <property type="entry name" value="Ribonuclease H-like"/>
    <property type="match status" value="1"/>
</dbReference>
<dbReference type="Pfam" id="PF02892">
    <property type="entry name" value="zf-BED"/>
    <property type="match status" value="1"/>
</dbReference>
<evidence type="ECO:0000313" key="8">
    <source>
        <dbReference type="Proteomes" id="UP000189703"/>
    </source>
</evidence>
<dbReference type="FunCoup" id="A0A1U8A4X0">
    <property type="interactions" value="1700"/>
</dbReference>
<dbReference type="OMA" id="ICSESFW"/>
<dbReference type="STRING" id="4432.A0A1U8A4X0"/>
<keyword evidence="8" id="KW-1185">Reference proteome</keyword>
<dbReference type="InterPro" id="IPR012337">
    <property type="entry name" value="RNaseH-like_sf"/>
</dbReference>
<dbReference type="InterPro" id="IPR008906">
    <property type="entry name" value="HATC_C_dom"/>
</dbReference>
<gene>
    <name evidence="9" type="primary">LOC104597134</name>
</gene>
<dbReference type="eggNOG" id="ENOG502QR6K">
    <property type="taxonomic scope" value="Eukaryota"/>
</dbReference>
<dbReference type="Pfam" id="PF04937">
    <property type="entry name" value="DUF659"/>
    <property type="match status" value="1"/>
</dbReference>
<evidence type="ECO:0000256" key="5">
    <source>
        <dbReference type="ARBA" id="ARBA00023125"/>
    </source>
</evidence>
<dbReference type="GO" id="GO:0008270">
    <property type="term" value="F:zinc ion binding"/>
    <property type="evidence" value="ECO:0007669"/>
    <property type="project" value="UniProtKB-KW"/>
</dbReference>
<keyword evidence="6" id="KW-0539">Nucleus</keyword>
<dbReference type="InterPro" id="IPR007021">
    <property type="entry name" value="DUF659"/>
</dbReference>
<dbReference type="RefSeq" id="XP_010256843.1">
    <property type="nucleotide sequence ID" value="XM_010258541.2"/>
</dbReference>
<keyword evidence="3" id="KW-0863">Zinc-finger</keyword>
<dbReference type="GeneID" id="104597134"/>
<dbReference type="GO" id="GO:0046983">
    <property type="term" value="F:protein dimerization activity"/>
    <property type="evidence" value="ECO:0007669"/>
    <property type="project" value="InterPro"/>
</dbReference>
<dbReference type="PANTHER" id="PTHR32166:SF88">
    <property type="entry name" value="HAT TRANSPOSON SUPERFAMILY"/>
    <property type="match status" value="1"/>
</dbReference>
<evidence type="ECO:0000313" key="9">
    <source>
        <dbReference type="RefSeq" id="XP_010256843.1"/>
    </source>
</evidence>
<dbReference type="Proteomes" id="UP000189703">
    <property type="component" value="Unplaced"/>
</dbReference>
<feature type="region of interest" description="Disordered" evidence="7">
    <location>
        <begin position="94"/>
        <end position="124"/>
    </location>
</feature>
<keyword evidence="5" id="KW-0238">DNA-binding</keyword>
<comment type="subcellular location">
    <subcellularLocation>
        <location evidence="1">Nucleus</location>
    </subcellularLocation>
</comment>
<sequence length="790" mass="89176">MASEPEPVPVSSQKHDPAWKHCQMFRNGDRYRLKCIYCGKMFSGGGIHRIKEHLAGQKGNAATCLNVQPEVRQLMQQSLDGGVLKRKKKLKIAEEKTDASPSPLLLEGTTTPAPPNELDTFATPGEATSGFQLITAPAPDTVEQNSGLLANREEEMGQVTDRSTDKRKRGRMENFSPPPVLPDAPPIGSNLTIGPGKGKEHVNLAIGRFLYDIGAPLDAVNSVYFQPMIEAILSEGQGLKPPSYHDLRGWILKNSVEEVKSIVDQYKGSWVRTGCSVLADELMTESGRSVINFFVYCPEGLMFLKSVDASDILSSTDALYELLKEVVEEVGVQNVLQVITDSSEHYVVAGKKLTETYPTMYWTPCSARCVDLMLKDISEFEWINTTFEHSKSITRFIYNHPVVLNMMRRYTYGKDLVQPAITRSATNFTTLQSMVSLKNNLQTMVTSQEWMDCPHSKTSDGLVMIDVICSESFWNSCISIIRLTDPLLRVLRMVTSEKRPAMGYIYEAMYRAKQVIKKELVKKKDYVVYWNVIDQRWNQQLSRPLHAAGFYLNPSFFYGIEGDVHNEIMSGMLDCIERLVPEIKTQDKITKELSSYKNAAGDFGRKMSIRARNTLPPVEWWSTYGGGCPNLSRLAIRILSQTCSAFGINRNQSSFKQINRTRNSLEHQRFNDLLFVQYNLRFKQMQLRRNKEADAMDPISIDNIDVVEDWVAEKEILLGEYVNSDWTSLVQPVANVMQSLSPNNEDEGMVEGYGDDEIYDGVNDDDVEEEDVQIQCQQEGYSDGNLEGQT</sequence>
<proteinExistence type="predicted"/>
<evidence type="ECO:0000256" key="6">
    <source>
        <dbReference type="ARBA" id="ARBA00023242"/>
    </source>
</evidence>
<evidence type="ECO:0000256" key="1">
    <source>
        <dbReference type="ARBA" id="ARBA00004123"/>
    </source>
</evidence>
<keyword evidence="4" id="KW-0862">Zinc</keyword>
<organism evidence="8 9">
    <name type="scientific">Nelumbo nucifera</name>
    <name type="common">Sacred lotus</name>
    <dbReference type="NCBI Taxonomy" id="4432"/>
    <lineage>
        <taxon>Eukaryota</taxon>
        <taxon>Viridiplantae</taxon>
        <taxon>Streptophyta</taxon>
        <taxon>Embryophyta</taxon>
        <taxon>Tracheophyta</taxon>
        <taxon>Spermatophyta</taxon>
        <taxon>Magnoliopsida</taxon>
        <taxon>Proteales</taxon>
        <taxon>Nelumbonaceae</taxon>
        <taxon>Nelumbo</taxon>
    </lineage>
</organism>
<evidence type="ECO:0000256" key="4">
    <source>
        <dbReference type="ARBA" id="ARBA00022833"/>
    </source>
</evidence>
<protein>
    <submittedName>
        <fullName evidence="9">Uncharacterized protein LOC104597134</fullName>
    </submittedName>
</protein>
<reference evidence="9" key="1">
    <citation type="submission" date="2025-08" db="UniProtKB">
        <authorList>
            <consortium name="RefSeq"/>
        </authorList>
    </citation>
    <scope>IDENTIFICATION</scope>
</reference>
<keyword evidence="2" id="KW-0479">Metal-binding</keyword>
<evidence type="ECO:0000256" key="2">
    <source>
        <dbReference type="ARBA" id="ARBA00022723"/>
    </source>
</evidence>
<dbReference type="PANTHER" id="PTHR32166">
    <property type="entry name" value="OSJNBA0013A04.12 PROTEIN"/>
    <property type="match status" value="1"/>
</dbReference>
<dbReference type="InterPro" id="IPR003656">
    <property type="entry name" value="Znf_BED"/>
</dbReference>
<evidence type="ECO:0000256" key="3">
    <source>
        <dbReference type="ARBA" id="ARBA00022771"/>
    </source>
</evidence>
<name>A0A1U8A4X0_NELNU</name>
<feature type="region of interest" description="Disordered" evidence="7">
    <location>
        <begin position="153"/>
        <end position="187"/>
    </location>
</feature>